<dbReference type="CDD" id="cd09274">
    <property type="entry name" value="RNase_HI_RT_Ty3"/>
    <property type="match status" value="1"/>
</dbReference>
<dbReference type="SUPFAM" id="SSF56672">
    <property type="entry name" value="DNA/RNA polymerases"/>
    <property type="match status" value="1"/>
</dbReference>
<dbReference type="Pfam" id="PF00078">
    <property type="entry name" value="RVT_1"/>
    <property type="match status" value="1"/>
</dbReference>
<dbReference type="SUPFAM" id="SSF53098">
    <property type="entry name" value="Ribonuclease H-like"/>
    <property type="match status" value="1"/>
</dbReference>
<dbReference type="PROSITE" id="PS50994">
    <property type="entry name" value="INTEGRASE"/>
    <property type="match status" value="1"/>
</dbReference>
<feature type="domain" description="Reverse transcriptase" evidence="9">
    <location>
        <begin position="715"/>
        <end position="894"/>
    </location>
</feature>
<evidence type="ECO:0000256" key="1">
    <source>
        <dbReference type="ARBA" id="ARBA00012493"/>
    </source>
</evidence>
<keyword evidence="5" id="KW-0255">Endonuclease</keyword>
<dbReference type="GO" id="GO:0004190">
    <property type="term" value="F:aspartic-type endopeptidase activity"/>
    <property type="evidence" value="ECO:0007669"/>
    <property type="project" value="InterPro"/>
</dbReference>
<dbReference type="InterPro" id="IPR043502">
    <property type="entry name" value="DNA/RNA_pol_sf"/>
</dbReference>
<dbReference type="CDD" id="cd01647">
    <property type="entry name" value="RT_LTR"/>
    <property type="match status" value="1"/>
</dbReference>
<dbReference type="EMBL" id="CAJNOK010000608">
    <property type="protein sequence ID" value="CAF0764704.1"/>
    <property type="molecule type" value="Genomic_DNA"/>
</dbReference>
<evidence type="ECO:0000256" key="2">
    <source>
        <dbReference type="ARBA" id="ARBA00022679"/>
    </source>
</evidence>
<dbReference type="Gene3D" id="3.30.70.270">
    <property type="match status" value="2"/>
</dbReference>
<evidence type="ECO:0000313" key="13">
    <source>
        <dbReference type="Proteomes" id="UP000682733"/>
    </source>
</evidence>
<evidence type="ECO:0000313" key="11">
    <source>
        <dbReference type="EMBL" id="CAF0764704.1"/>
    </source>
</evidence>
<dbReference type="InterPro" id="IPR043128">
    <property type="entry name" value="Rev_trsase/Diguanyl_cyclase"/>
</dbReference>
<dbReference type="FunFam" id="3.10.20.370:FF:000001">
    <property type="entry name" value="Retrovirus-related Pol polyprotein from transposon 17.6-like protein"/>
    <property type="match status" value="1"/>
</dbReference>
<keyword evidence="7" id="KW-0695">RNA-directed DNA polymerase</keyword>
<evidence type="ECO:0000256" key="7">
    <source>
        <dbReference type="ARBA" id="ARBA00022918"/>
    </source>
</evidence>
<evidence type="ECO:0000256" key="3">
    <source>
        <dbReference type="ARBA" id="ARBA00022695"/>
    </source>
</evidence>
<dbReference type="Proteomes" id="UP000682733">
    <property type="component" value="Unassembled WGS sequence"/>
</dbReference>
<dbReference type="Pfam" id="PF00665">
    <property type="entry name" value="rve"/>
    <property type="match status" value="1"/>
</dbReference>
<evidence type="ECO:0000256" key="8">
    <source>
        <dbReference type="SAM" id="MobiDB-lite"/>
    </source>
</evidence>
<dbReference type="GO" id="GO:0004519">
    <property type="term" value="F:endonuclease activity"/>
    <property type="evidence" value="ECO:0007669"/>
    <property type="project" value="UniProtKB-KW"/>
</dbReference>
<dbReference type="GO" id="GO:0003676">
    <property type="term" value="F:nucleic acid binding"/>
    <property type="evidence" value="ECO:0007669"/>
    <property type="project" value="InterPro"/>
</dbReference>
<dbReference type="CDD" id="cd00303">
    <property type="entry name" value="retropepsin_like"/>
    <property type="match status" value="1"/>
</dbReference>
<dbReference type="EC" id="2.7.7.49" evidence="1"/>
<dbReference type="FunFam" id="3.30.420.10:FF:000032">
    <property type="entry name" value="Retrovirus-related Pol polyprotein from transposon 297-like Protein"/>
    <property type="match status" value="1"/>
</dbReference>
<evidence type="ECO:0000313" key="12">
    <source>
        <dbReference type="EMBL" id="CAF3544674.1"/>
    </source>
</evidence>
<sequence length="1620" mass="186177">MLARVEIGRTVTRRSNVRQNNLTLTPHDQITYPTSKRTQTSSTHNTPRYNKNITTLDMSDEEGLASLVTVARKSWYQDLQNFSGDPNENVEKFLKSIKSITTGNKDTRDAERLQIVRGKLTAKAGTWYDDNAKSFNYKWDYFESAFRNRFSSSIHAQTKFEQMIQRQQQSYESVTTYFDDKVSLCRESQNTFSDQIHPTLHETLDKFWKIAKKEEDLKETYDKLLNLHLQQPQPYFVTKPEPIVFVPQTEPQQQGQLKYKHPNSSERNTLSTNDNYGYSTYNQNRRSNYTSSSGKRNSSTLPFSPCKVCGKTNHRSIECQHRQKTGCYNCGFNHSVHDCHQPSNATTSSPGLSSSPIYIKILLNNKPTSAIVDTGSAISLINQDLLKTIHHKKFISKPIKCQAANSSIINSIGEIELEIKIASITTYIVAQVTTNLITGILLGNDWINQHKIHLLGDEQRLTVPNRKGIRTSVPYIDQPDIHYPVYLAKQITIPASSQRLIDVKLQLEQAHDLIFQPLQHFQGKLLFLPNTMVNVSENTTKILLINAQNRQRTLAKNTKVGIISRDPKPTVCLTMHTSLNYAQVKDPISLSLKSRTARFYARDSHRQLEAKCNKCHEQFLSGNELQQHLREKCYPQEIRDSIQNLTQHLGDPNQKSQVQDILWRNKEIFDPTPSIINIEPQSAIKTTDHPPIFCKQYPASAKDHQIKNQEVQKLLDRNQIEESTSPWSAPVILVKKKDGSTRFCIDYRKLNDITIKDVFPLPKIDEIFDQLADAVYLTKFDFRAGYFQIPLAVSDRSKTAFSTRDNHYQFKVLPQGICNGPATFQRIINHLLGPARWHYALAYIDDIIIYSPTFEDHLIHLNQICSKLNEAKFKLNAEKCAVAKTQIEYLGHVIKQGNIHPSPENIRGLLNTQIPQTAAEACRFLKAAEYYRKFIPKFSIITEPLRKFVPTSKTEARKQKKEPITLTADELKAFNELKQILILELVLRLPNNQLPFKVQSDASDQGIGCVLLQPYPDGKRPVSYLSKKLTAAQKRWTPTEQECYALLCALDKWHIYLSGNKFTWDTDHEALIHLKNKAQVNKRCERWRLKIAEYQIKIHHIKGVNNRMPDYLSRSPVDEPEEDPDDLINQSTKSTQTDEPSSPLQVLAVQTRSMAQRKPTDQHSQAVQKLQNLQNFRNLPDSQNLRNSRQSSIPTISSPKILKDENAITPFTLDELQSAQEHDDEVQNIILDLQKHPNYFVENGFLMRKSIPPVPFVPKAGMFRESILKIYHDTAANGSHFGFNKTLFKIRQRFYWPTVIKDVKHHVQTCIKCAQFNPQRRKPPGHLKPIPPPTGIWELLAMDFHGPLHPSSQRGNKYIIVITDVLSKFVVAKAVRDCSAQTTVRFLKEEVITKYGSPKCILTDNGSHFTASLTNELFKQFGVTHMYCTPYHPQCNGQIERFNSTMDPKIAALSNFNKTDWDDQLPFVIFNYNTTIHSTTNQVPFKMIFGRNPMLPFDCQDQIVSLHQDPDYIQKLNDYLSSLTREVRDNIINNQAKYKTRYDSNRRNPSYEIGDLVLVKNIGSRYKFDIRFEGPFRIIHQQGPKTFVVEHVKKLTLRRQVTTDVIIPLYQRQPSRGLGS</sequence>
<dbReference type="PANTHER" id="PTHR37984:SF5">
    <property type="entry name" value="PROTEIN NYNRIN-LIKE"/>
    <property type="match status" value="1"/>
</dbReference>
<dbReference type="Pfam" id="PF17921">
    <property type="entry name" value="Integrase_H2C2"/>
    <property type="match status" value="1"/>
</dbReference>
<dbReference type="InterPro" id="IPR012337">
    <property type="entry name" value="RNaseH-like_sf"/>
</dbReference>
<organism evidence="12 13">
    <name type="scientific">Didymodactylos carnosus</name>
    <dbReference type="NCBI Taxonomy" id="1234261"/>
    <lineage>
        <taxon>Eukaryota</taxon>
        <taxon>Metazoa</taxon>
        <taxon>Spiralia</taxon>
        <taxon>Gnathifera</taxon>
        <taxon>Rotifera</taxon>
        <taxon>Eurotatoria</taxon>
        <taxon>Bdelloidea</taxon>
        <taxon>Philodinida</taxon>
        <taxon>Philodinidae</taxon>
        <taxon>Didymodactylos</taxon>
    </lineage>
</organism>
<evidence type="ECO:0000256" key="6">
    <source>
        <dbReference type="ARBA" id="ARBA00022801"/>
    </source>
</evidence>
<dbReference type="GO" id="GO:0003964">
    <property type="term" value="F:RNA-directed DNA polymerase activity"/>
    <property type="evidence" value="ECO:0007669"/>
    <property type="project" value="UniProtKB-KW"/>
</dbReference>
<dbReference type="InterPro" id="IPR041373">
    <property type="entry name" value="RT_RNaseH"/>
</dbReference>
<evidence type="ECO:0000259" key="10">
    <source>
        <dbReference type="PROSITE" id="PS50994"/>
    </source>
</evidence>
<dbReference type="InterPro" id="IPR000477">
    <property type="entry name" value="RT_dom"/>
</dbReference>
<dbReference type="EMBL" id="CAJOBA010000607">
    <property type="protein sequence ID" value="CAF3544674.1"/>
    <property type="molecule type" value="Genomic_DNA"/>
</dbReference>
<dbReference type="GO" id="GO:0006508">
    <property type="term" value="P:proteolysis"/>
    <property type="evidence" value="ECO:0007669"/>
    <property type="project" value="InterPro"/>
</dbReference>
<evidence type="ECO:0000259" key="9">
    <source>
        <dbReference type="PROSITE" id="PS50878"/>
    </source>
</evidence>
<keyword evidence="6" id="KW-0378">Hydrolase</keyword>
<dbReference type="Pfam" id="PF13975">
    <property type="entry name" value="gag-asp_proteas"/>
    <property type="match status" value="1"/>
</dbReference>
<feature type="region of interest" description="Disordered" evidence="8">
    <location>
        <begin position="1174"/>
        <end position="1198"/>
    </location>
</feature>
<dbReference type="PROSITE" id="PS50878">
    <property type="entry name" value="RT_POL"/>
    <property type="match status" value="1"/>
</dbReference>
<dbReference type="Pfam" id="PF17917">
    <property type="entry name" value="RT_RNaseH"/>
    <property type="match status" value="1"/>
</dbReference>
<comment type="caution">
    <text evidence="12">The sequence shown here is derived from an EMBL/GenBank/DDBJ whole genome shotgun (WGS) entry which is preliminary data.</text>
</comment>
<feature type="region of interest" description="Disordered" evidence="8">
    <location>
        <begin position="27"/>
        <end position="48"/>
    </location>
</feature>
<feature type="compositionally biased region" description="Polar residues" evidence="8">
    <location>
        <begin position="265"/>
        <end position="300"/>
    </location>
</feature>
<dbReference type="InterPro" id="IPR036397">
    <property type="entry name" value="RNaseH_sf"/>
</dbReference>
<accession>A0A8S2GQC2</accession>
<keyword evidence="3" id="KW-0548">Nucleotidyltransferase</keyword>
<evidence type="ECO:0000256" key="5">
    <source>
        <dbReference type="ARBA" id="ARBA00022759"/>
    </source>
</evidence>
<dbReference type="InterPro" id="IPR001584">
    <property type="entry name" value="Integrase_cat-core"/>
</dbReference>
<feature type="region of interest" description="Disordered" evidence="8">
    <location>
        <begin position="250"/>
        <end position="300"/>
    </location>
</feature>
<dbReference type="InterPro" id="IPR050951">
    <property type="entry name" value="Retrovirus_Pol_polyprotein"/>
</dbReference>
<evidence type="ECO:0000256" key="4">
    <source>
        <dbReference type="ARBA" id="ARBA00022722"/>
    </source>
</evidence>
<name>A0A8S2GQC2_9BILA</name>
<dbReference type="Gene3D" id="1.10.340.70">
    <property type="match status" value="1"/>
</dbReference>
<dbReference type="PANTHER" id="PTHR37984">
    <property type="entry name" value="PROTEIN CBG26694"/>
    <property type="match status" value="1"/>
</dbReference>
<dbReference type="InterPro" id="IPR001969">
    <property type="entry name" value="Aspartic_peptidase_AS"/>
</dbReference>
<feature type="domain" description="Integrase catalytic" evidence="10">
    <location>
        <begin position="1327"/>
        <end position="1492"/>
    </location>
</feature>
<keyword evidence="2" id="KW-0808">Transferase</keyword>
<dbReference type="InterPro" id="IPR021109">
    <property type="entry name" value="Peptidase_aspartic_dom_sf"/>
</dbReference>
<feature type="region of interest" description="Disordered" evidence="8">
    <location>
        <begin position="1107"/>
        <end position="1143"/>
    </location>
</feature>
<dbReference type="Proteomes" id="UP000677228">
    <property type="component" value="Unassembled WGS sequence"/>
</dbReference>
<protein>
    <recommendedName>
        <fullName evidence="1">RNA-directed DNA polymerase</fullName>
        <ecNumber evidence="1">2.7.7.49</ecNumber>
    </recommendedName>
</protein>
<dbReference type="GO" id="GO:0015074">
    <property type="term" value="P:DNA integration"/>
    <property type="evidence" value="ECO:0007669"/>
    <property type="project" value="InterPro"/>
</dbReference>
<dbReference type="Gene3D" id="3.10.10.10">
    <property type="entry name" value="HIV Type 1 Reverse Transcriptase, subunit A, domain 1"/>
    <property type="match status" value="1"/>
</dbReference>
<dbReference type="SUPFAM" id="SSF50630">
    <property type="entry name" value="Acid proteases"/>
    <property type="match status" value="1"/>
</dbReference>
<proteinExistence type="predicted"/>
<dbReference type="Gene3D" id="2.40.70.10">
    <property type="entry name" value="Acid Proteases"/>
    <property type="match status" value="1"/>
</dbReference>
<feature type="compositionally biased region" description="Polar residues" evidence="8">
    <location>
        <begin position="1128"/>
        <end position="1143"/>
    </location>
</feature>
<dbReference type="InterPro" id="IPR041588">
    <property type="entry name" value="Integrase_H2C2"/>
</dbReference>
<keyword evidence="4" id="KW-0540">Nuclease</keyword>
<dbReference type="Gene3D" id="3.30.420.10">
    <property type="entry name" value="Ribonuclease H-like superfamily/Ribonuclease H"/>
    <property type="match status" value="1"/>
</dbReference>
<gene>
    <name evidence="11" type="ORF">OVA965_LOCUS2746</name>
    <name evidence="12" type="ORF">TMI583_LOCUS2743</name>
</gene>
<dbReference type="PROSITE" id="PS00141">
    <property type="entry name" value="ASP_PROTEASE"/>
    <property type="match status" value="1"/>
</dbReference>
<reference evidence="12" key="1">
    <citation type="submission" date="2021-02" db="EMBL/GenBank/DDBJ databases">
        <authorList>
            <person name="Nowell W R."/>
        </authorList>
    </citation>
    <scope>NUCLEOTIDE SEQUENCE</scope>
</reference>